<sequence length="77" mass="8768">MFMIYWSISNDGQEQACAREFANDRMVDALQFTESLRTEQRQGAAIRHITMSCENPDSVGHAGVADAGPEYSWKKRR</sequence>
<dbReference type="EMBL" id="JACOFX010000001">
    <property type="protein sequence ID" value="MBC3906073.1"/>
    <property type="molecule type" value="Genomic_DNA"/>
</dbReference>
<proteinExistence type="predicted"/>
<name>A0ABR6Z2T9_9BURK</name>
<dbReference type="RefSeq" id="WP_186951325.1">
    <property type="nucleotide sequence ID" value="NZ_JACOFX010000001.1"/>
</dbReference>
<organism evidence="2 3">
    <name type="scientific">Undibacterium umbellatum</name>
    <dbReference type="NCBI Taxonomy" id="2762300"/>
    <lineage>
        <taxon>Bacteria</taxon>
        <taxon>Pseudomonadati</taxon>
        <taxon>Pseudomonadota</taxon>
        <taxon>Betaproteobacteria</taxon>
        <taxon>Burkholderiales</taxon>
        <taxon>Oxalobacteraceae</taxon>
        <taxon>Undibacterium</taxon>
    </lineage>
</organism>
<evidence type="ECO:0000313" key="2">
    <source>
        <dbReference type="EMBL" id="MBC3906073.1"/>
    </source>
</evidence>
<dbReference type="Proteomes" id="UP000646911">
    <property type="component" value="Unassembled WGS sequence"/>
</dbReference>
<evidence type="ECO:0000313" key="3">
    <source>
        <dbReference type="Proteomes" id="UP000646911"/>
    </source>
</evidence>
<gene>
    <name evidence="2" type="ORF">H8L47_00690</name>
</gene>
<feature type="region of interest" description="Disordered" evidence="1">
    <location>
        <begin position="57"/>
        <end position="77"/>
    </location>
</feature>
<comment type="caution">
    <text evidence="2">The sequence shown here is derived from an EMBL/GenBank/DDBJ whole genome shotgun (WGS) entry which is preliminary data.</text>
</comment>
<accession>A0ABR6Z2T9</accession>
<keyword evidence="3" id="KW-1185">Reference proteome</keyword>
<reference evidence="2 3" key="1">
    <citation type="submission" date="2020-08" db="EMBL/GenBank/DDBJ databases">
        <title>Novel species isolated from subtropical streams in China.</title>
        <authorList>
            <person name="Lu H."/>
        </authorList>
    </citation>
    <scope>NUCLEOTIDE SEQUENCE [LARGE SCALE GENOMIC DNA]</scope>
    <source>
        <strain evidence="2 3">NL8W</strain>
    </source>
</reference>
<evidence type="ECO:0000256" key="1">
    <source>
        <dbReference type="SAM" id="MobiDB-lite"/>
    </source>
</evidence>
<protein>
    <submittedName>
        <fullName evidence="2">Uncharacterized protein</fullName>
    </submittedName>
</protein>